<keyword evidence="2" id="KW-1185">Reference proteome</keyword>
<dbReference type="EMBL" id="MU006589">
    <property type="protein sequence ID" value="KAF2744398.1"/>
    <property type="molecule type" value="Genomic_DNA"/>
</dbReference>
<dbReference type="AlphaFoldDB" id="A0A6A6V1J1"/>
<evidence type="ECO:0000313" key="2">
    <source>
        <dbReference type="Proteomes" id="UP000799440"/>
    </source>
</evidence>
<dbReference type="OrthoDB" id="40579at2759"/>
<sequence length="241" mass="26738">MDFHTAVKLGHPRPDFAAMSMLTHLQTYTPQIIDESYSYSSSPDQTSTAFVHSMDQAHTMHSGRLTPQTPESFSYVQPITVRETLNHYMNPQSWAQDGQVPIGLGFEHDFSGFAATEPDLQFWNTNLPTHTTPLTDIHNHGSMLCESPASLSVWPTTGVSLSPSQPPHTRAVPSLSISECSVQDMESPGGTQEEWPFYQDLSGNMAPTKPITTTPYLDSIKNLPMSSLDWDDGFLQRSSTF</sequence>
<protein>
    <submittedName>
        <fullName evidence="1">Uncharacterized protein</fullName>
    </submittedName>
</protein>
<name>A0A6A6V1J1_9PLEO</name>
<dbReference type="Proteomes" id="UP000799440">
    <property type="component" value="Unassembled WGS sequence"/>
</dbReference>
<proteinExistence type="predicted"/>
<gene>
    <name evidence="1" type="ORF">M011DRAFT_479964</name>
</gene>
<accession>A0A6A6V1J1</accession>
<reference evidence="1" key="1">
    <citation type="journal article" date="2020" name="Stud. Mycol.">
        <title>101 Dothideomycetes genomes: a test case for predicting lifestyles and emergence of pathogens.</title>
        <authorList>
            <person name="Haridas S."/>
            <person name="Albert R."/>
            <person name="Binder M."/>
            <person name="Bloem J."/>
            <person name="Labutti K."/>
            <person name="Salamov A."/>
            <person name="Andreopoulos B."/>
            <person name="Baker S."/>
            <person name="Barry K."/>
            <person name="Bills G."/>
            <person name="Bluhm B."/>
            <person name="Cannon C."/>
            <person name="Castanera R."/>
            <person name="Culley D."/>
            <person name="Daum C."/>
            <person name="Ezra D."/>
            <person name="Gonzalez J."/>
            <person name="Henrissat B."/>
            <person name="Kuo A."/>
            <person name="Liang C."/>
            <person name="Lipzen A."/>
            <person name="Lutzoni F."/>
            <person name="Magnuson J."/>
            <person name="Mondo S."/>
            <person name="Nolan M."/>
            <person name="Ohm R."/>
            <person name="Pangilinan J."/>
            <person name="Park H.-J."/>
            <person name="Ramirez L."/>
            <person name="Alfaro M."/>
            <person name="Sun H."/>
            <person name="Tritt A."/>
            <person name="Yoshinaga Y."/>
            <person name="Zwiers L.-H."/>
            <person name="Turgeon B."/>
            <person name="Goodwin S."/>
            <person name="Spatafora J."/>
            <person name="Crous P."/>
            <person name="Grigoriev I."/>
        </authorList>
    </citation>
    <scope>NUCLEOTIDE SEQUENCE</scope>
    <source>
        <strain evidence="1">CBS 119925</strain>
    </source>
</reference>
<evidence type="ECO:0000313" key="1">
    <source>
        <dbReference type="EMBL" id="KAF2744398.1"/>
    </source>
</evidence>
<organism evidence="1 2">
    <name type="scientific">Sporormia fimetaria CBS 119925</name>
    <dbReference type="NCBI Taxonomy" id="1340428"/>
    <lineage>
        <taxon>Eukaryota</taxon>
        <taxon>Fungi</taxon>
        <taxon>Dikarya</taxon>
        <taxon>Ascomycota</taxon>
        <taxon>Pezizomycotina</taxon>
        <taxon>Dothideomycetes</taxon>
        <taxon>Pleosporomycetidae</taxon>
        <taxon>Pleosporales</taxon>
        <taxon>Sporormiaceae</taxon>
        <taxon>Sporormia</taxon>
    </lineage>
</organism>